<keyword evidence="3" id="KW-1185">Reference proteome</keyword>
<feature type="region of interest" description="Disordered" evidence="1">
    <location>
        <begin position="38"/>
        <end position="57"/>
    </location>
</feature>
<reference evidence="2 3" key="1">
    <citation type="journal article" date="2015" name="G3 (Bethesda)">
        <title>Insights into Ongoing Evolution of the Hexachlorocyclohexane Catabolic Pathway from Comparative Genomics of Ten Sphingomonadaceae Strains.</title>
        <authorList>
            <person name="Pearce S.L."/>
            <person name="Oakeshott J.G."/>
            <person name="Pandey G."/>
        </authorList>
    </citation>
    <scope>NUCLEOTIDE SEQUENCE [LARGE SCALE GENOMIC DNA]</scope>
    <source>
        <strain evidence="2 3">LL02</strain>
    </source>
</reference>
<accession>A0A0J8ALQ7</accession>
<proteinExistence type="predicted"/>
<dbReference type="EMBL" id="JACU01000005">
    <property type="protein sequence ID" value="KMS55505.1"/>
    <property type="molecule type" value="Genomic_DNA"/>
</dbReference>
<name>A0A0J8ALQ7_9SPHN</name>
<gene>
    <name evidence="2" type="ORF">V474_19970</name>
</gene>
<evidence type="ECO:0000256" key="1">
    <source>
        <dbReference type="SAM" id="MobiDB-lite"/>
    </source>
</evidence>
<protein>
    <submittedName>
        <fullName evidence="2">Uncharacterized protein</fullName>
    </submittedName>
</protein>
<dbReference type="AlphaFoldDB" id="A0A0J8ALQ7"/>
<evidence type="ECO:0000313" key="2">
    <source>
        <dbReference type="EMBL" id="KMS55505.1"/>
    </source>
</evidence>
<sequence>MIQTGGACAGGFDRLSLSGIEMIPLTPLRQTYPLPPLRLSLSKPPRPGTSPALSVAA</sequence>
<organism evidence="2 3">
    <name type="scientific">Novosphingobium barchaimii LL02</name>
    <dbReference type="NCBI Taxonomy" id="1114963"/>
    <lineage>
        <taxon>Bacteria</taxon>
        <taxon>Pseudomonadati</taxon>
        <taxon>Pseudomonadota</taxon>
        <taxon>Alphaproteobacteria</taxon>
        <taxon>Sphingomonadales</taxon>
        <taxon>Sphingomonadaceae</taxon>
        <taxon>Novosphingobium</taxon>
    </lineage>
</organism>
<evidence type="ECO:0000313" key="3">
    <source>
        <dbReference type="Proteomes" id="UP000052268"/>
    </source>
</evidence>
<dbReference type="PATRIC" id="fig|1114963.3.peg.2830"/>
<dbReference type="Proteomes" id="UP000052268">
    <property type="component" value="Unassembled WGS sequence"/>
</dbReference>
<comment type="caution">
    <text evidence="2">The sequence shown here is derived from an EMBL/GenBank/DDBJ whole genome shotgun (WGS) entry which is preliminary data.</text>
</comment>